<keyword evidence="3" id="KW-1185">Reference proteome</keyword>
<dbReference type="InterPro" id="IPR036770">
    <property type="entry name" value="Ankyrin_rpt-contain_sf"/>
</dbReference>
<dbReference type="PANTHER" id="PTHR24192">
    <property type="entry name" value="ANKYRIN REPEAT DOMAIN 40"/>
    <property type="match status" value="1"/>
</dbReference>
<dbReference type="SMART" id="SM00248">
    <property type="entry name" value="ANK"/>
    <property type="match status" value="2"/>
</dbReference>
<keyword evidence="1" id="KW-0040">ANK repeat</keyword>
<dbReference type="PROSITE" id="PS50088">
    <property type="entry name" value="ANK_REPEAT"/>
    <property type="match status" value="1"/>
</dbReference>
<dbReference type="InterPro" id="IPR039195">
    <property type="entry name" value="ANKRD40"/>
</dbReference>
<protein>
    <submittedName>
        <fullName evidence="2">Uncharacterized protein</fullName>
    </submittedName>
</protein>
<dbReference type="EMBL" id="JAAAIP010000249">
    <property type="protein sequence ID" value="KAG0321298.1"/>
    <property type="molecule type" value="Genomic_DNA"/>
</dbReference>
<dbReference type="PROSITE" id="PS50297">
    <property type="entry name" value="ANK_REP_REGION"/>
    <property type="match status" value="1"/>
</dbReference>
<organism evidence="2 3">
    <name type="scientific">Dissophora globulifera</name>
    <dbReference type="NCBI Taxonomy" id="979702"/>
    <lineage>
        <taxon>Eukaryota</taxon>
        <taxon>Fungi</taxon>
        <taxon>Fungi incertae sedis</taxon>
        <taxon>Mucoromycota</taxon>
        <taxon>Mortierellomycotina</taxon>
        <taxon>Mortierellomycetes</taxon>
        <taxon>Mortierellales</taxon>
        <taxon>Mortierellaceae</taxon>
        <taxon>Dissophora</taxon>
    </lineage>
</organism>
<proteinExistence type="predicted"/>
<reference evidence="2" key="1">
    <citation type="journal article" date="2020" name="Fungal Divers.">
        <title>Resolving the Mortierellaceae phylogeny through synthesis of multi-gene phylogenetics and phylogenomics.</title>
        <authorList>
            <person name="Vandepol N."/>
            <person name="Liber J."/>
            <person name="Desiro A."/>
            <person name="Na H."/>
            <person name="Kennedy M."/>
            <person name="Barry K."/>
            <person name="Grigoriev I.V."/>
            <person name="Miller A.N."/>
            <person name="O'Donnell K."/>
            <person name="Stajich J.E."/>
            <person name="Bonito G."/>
        </authorList>
    </citation>
    <scope>NUCLEOTIDE SEQUENCE</scope>
    <source>
        <strain evidence="2">REB-010B</strain>
    </source>
</reference>
<feature type="repeat" description="ANK" evidence="1">
    <location>
        <begin position="39"/>
        <end position="71"/>
    </location>
</feature>
<dbReference type="AlphaFoldDB" id="A0A9P6UVD1"/>
<evidence type="ECO:0000256" key="1">
    <source>
        <dbReference type="PROSITE-ProRule" id="PRU00023"/>
    </source>
</evidence>
<dbReference type="Pfam" id="PF12796">
    <property type="entry name" value="Ank_2"/>
    <property type="match status" value="1"/>
</dbReference>
<dbReference type="OrthoDB" id="539213at2759"/>
<dbReference type="InterPro" id="IPR002110">
    <property type="entry name" value="Ankyrin_rpt"/>
</dbReference>
<dbReference type="Gene3D" id="1.25.40.20">
    <property type="entry name" value="Ankyrin repeat-containing domain"/>
    <property type="match status" value="1"/>
</dbReference>
<sequence length="263" mass="28772">MEADARVNDLHEMAAIGNLKAVLHYCQSGVNINAQNNMNGWTALHWATHRGHEPVVRALLMRGASRDIKNNKEQTPVDLAKTPAMGELYGKDVQQLNQEQETGEGSTKPSFVPAYLAQPDLSKLWSLPEGSTDDPKLNQEAFALSNPRLPATTPLPQPNPATKLNVSAPPPAASGTHEAKEILVYRQTVSDENLLGAIFANIEDTIERTMELIKEEIDDVPELFGLGRFNGSKTVPVNTKQYGRKTGELFRGADDAIVLLART</sequence>
<name>A0A9P6UVD1_9FUNG</name>
<accession>A0A9P6UVD1</accession>
<gene>
    <name evidence="2" type="ORF">BGZ99_003977</name>
</gene>
<dbReference type="PANTHER" id="PTHR24192:SF3">
    <property type="entry name" value="ANKYRIN REPEAT DOMAIN 40"/>
    <property type="match status" value="1"/>
</dbReference>
<evidence type="ECO:0000313" key="2">
    <source>
        <dbReference type="EMBL" id="KAG0321298.1"/>
    </source>
</evidence>
<evidence type="ECO:0000313" key="3">
    <source>
        <dbReference type="Proteomes" id="UP000738325"/>
    </source>
</evidence>
<dbReference type="Proteomes" id="UP000738325">
    <property type="component" value="Unassembled WGS sequence"/>
</dbReference>
<comment type="caution">
    <text evidence="2">The sequence shown here is derived from an EMBL/GenBank/DDBJ whole genome shotgun (WGS) entry which is preliminary data.</text>
</comment>
<dbReference type="SUPFAM" id="SSF48403">
    <property type="entry name" value="Ankyrin repeat"/>
    <property type="match status" value="1"/>
</dbReference>